<protein>
    <recommendedName>
        <fullName evidence="5">Cytochrome c domain-containing protein</fullName>
    </recommendedName>
</protein>
<name>A0ABC8JS05_ERUVS</name>
<dbReference type="InterPro" id="IPR009056">
    <property type="entry name" value="Cyt_c-like_dom"/>
</dbReference>
<dbReference type="SUPFAM" id="SSF46626">
    <property type="entry name" value="Cytochrome c"/>
    <property type="match status" value="1"/>
</dbReference>
<dbReference type="InterPro" id="IPR055081">
    <property type="entry name" value="NLP1-9_GAF"/>
</dbReference>
<proteinExistence type="predicted"/>
<evidence type="ECO:0000256" key="3">
    <source>
        <dbReference type="ARBA" id="ARBA00023004"/>
    </source>
</evidence>
<evidence type="ECO:0000259" key="5">
    <source>
        <dbReference type="PROSITE" id="PS51007"/>
    </source>
</evidence>
<evidence type="ECO:0000313" key="7">
    <source>
        <dbReference type="Proteomes" id="UP001642260"/>
    </source>
</evidence>
<dbReference type="AlphaFoldDB" id="A0ABC8JS05"/>
<keyword evidence="1 4" id="KW-0349">Heme</keyword>
<accession>A0ABC8JS05</accession>
<dbReference type="Pfam" id="PF22922">
    <property type="entry name" value="GAF_NLP"/>
    <property type="match status" value="1"/>
</dbReference>
<gene>
    <name evidence="6" type="ORF">ERUC_LOCUS14086</name>
</gene>
<dbReference type="PANTHER" id="PTHR32002">
    <property type="entry name" value="PROTEIN NLP8"/>
    <property type="match status" value="1"/>
</dbReference>
<keyword evidence="3 4" id="KW-0408">Iron</keyword>
<keyword evidence="7" id="KW-1185">Reference proteome</keyword>
<feature type="domain" description="Cytochrome c" evidence="5">
    <location>
        <begin position="10"/>
        <end position="167"/>
    </location>
</feature>
<reference evidence="6 7" key="1">
    <citation type="submission" date="2022-03" db="EMBL/GenBank/DDBJ databases">
        <authorList>
            <person name="Macdonald S."/>
            <person name="Ahmed S."/>
            <person name="Newling K."/>
        </authorList>
    </citation>
    <scope>NUCLEOTIDE SEQUENCE [LARGE SCALE GENOMIC DNA]</scope>
</reference>
<evidence type="ECO:0000256" key="2">
    <source>
        <dbReference type="ARBA" id="ARBA00022723"/>
    </source>
</evidence>
<organism evidence="6 7">
    <name type="scientific">Eruca vesicaria subsp. sativa</name>
    <name type="common">Garden rocket</name>
    <name type="synonym">Eruca sativa</name>
    <dbReference type="NCBI Taxonomy" id="29727"/>
    <lineage>
        <taxon>Eukaryota</taxon>
        <taxon>Viridiplantae</taxon>
        <taxon>Streptophyta</taxon>
        <taxon>Embryophyta</taxon>
        <taxon>Tracheophyta</taxon>
        <taxon>Spermatophyta</taxon>
        <taxon>Magnoliopsida</taxon>
        <taxon>eudicotyledons</taxon>
        <taxon>Gunneridae</taxon>
        <taxon>Pentapetalae</taxon>
        <taxon>rosids</taxon>
        <taxon>malvids</taxon>
        <taxon>Brassicales</taxon>
        <taxon>Brassicaceae</taxon>
        <taxon>Brassiceae</taxon>
        <taxon>Eruca</taxon>
    </lineage>
</organism>
<dbReference type="GO" id="GO:0046872">
    <property type="term" value="F:metal ion binding"/>
    <property type="evidence" value="ECO:0007669"/>
    <property type="project" value="UniProtKB-KW"/>
</dbReference>
<evidence type="ECO:0000256" key="4">
    <source>
        <dbReference type="PROSITE-ProRule" id="PRU00433"/>
    </source>
</evidence>
<dbReference type="Proteomes" id="UP001642260">
    <property type="component" value="Unassembled WGS sequence"/>
</dbReference>
<dbReference type="EMBL" id="CAKOAT010131377">
    <property type="protein sequence ID" value="CAH8337069.1"/>
    <property type="molecule type" value="Genomic_DNA"/>
</dbReference>
<dbReference type="PROSITE" id="PS51007">
    <property type="entry name" value="CYTC"/>
    <property type="match status" value="1"/>
</dbReference>
<dbReference type="InterPro" id="IPR036909">
    <property type="entry name" value="Cyt_c-like_dom_sf"/>
</dbReference>
<evidence type="ECO:0000256" key="1">
    <source>
        <dbReference type="ARBA" id="ARBA00022617"/>
    </source>
</evidence>
<dbReference type="InterPro" id="IPR045012">
    <property type="entry name" value="NLP"/>
</dbReference>
<evidence type="ECO:0000313" key="6">
    <source>
        <dbReference type="EMBL" id="CAH8337069.1"/>
    </source>
</evidence>
<keyword evidence="2 4" id="KW-0479">Metal-binding</keyword>
<sequence>MASFDEAPPGNSKAGEKIFRTKCAQCHTVDKGACHKQEAVDLRSSEVPIQPSLKGCDLSYKAALPEIQNLLRCACETHNLPLAQTWVSCLHQTKTGCRHNDDSYIHCISTIDDACYVGDPTVLEFHEACSEHHLLKGQGVAGQAFLTNGPCFPPDVSNYKKSEYPLSPC</sequence>
<dbReference type="Gene3D" id="1.10.760.10">
    <property type="entry name" value="Cytochrome c-like domain"/>
    <property type="match status" value="1"/>
</dbReference>
<comment type="caution">
    <text evidence="6">The sequence shown here is derived from an EMBL/GenBank/DDBJ whole genome shotgun (WGS) entry which is preliminary data.</text>
</comment>
<dbReference type="PANTHER" id="PTHR32002:SF53">
    <property type="entry name" value="RWP-RK DOMAIN-CONTAINING PROTEIN"/>
    <property type="match status" value="1"/>
</dbReference>